<dbReference type="OrthoDB" id="9784703at2"/>
<organism evidence="5 6">
    <name type="scientific">Desulfurivibrio alkaliphilus (strain DSM 19089 / UNIQEM U267 / AHT2)</name>
    <dbReference type="NCBI Taxonomy" id="589865"/>
    <lineage>
        <taxon>Bacteria</taxon>
        <taxon>Pseudomonadati</taxon>
        <taxon>Thermodesulfobacteriota</taxon>
        <taxon>Desulfobulbia</taxon>
        <taxon>Desulfobulbales</taxon>
        <taxon>Desulfobulbaceae</taxon>
        <taxon>Desulfurivibrio</taxon>
    </lineage>
</organism>
<keyword evidence="6" id="KW-1185">Reference proteome</keyword>
<dbReference type="Pfam" id="PF01551">
    <property type="entry name" value="Peptidase_M23"/>
    <property type="match status" value="1"/>
</dbReference>
<feature type="domain" description="M23ase beta-sheet core" evidence="4">
    <location>
        <begin position="324"/>
        <end position="416"/>
    </location>
</feature>
<dbReference type="InParanoid" id="D6Z2X0"/>
<proteinExistence type="predicted"/>
<dbReference type="KEGG" id="dak:DaAHT2_1198"/>
<dbReference type="AlphaFoldDB" id="D6Z2X0"/>
<evidence type="ECO:0000256" key="2">
    <source>
        <dbReference type="SAM" id="Coils"/>
    </source>
</evidence>
<dbReference type="EMBL" id="CP001940">
    <property type="protein sequence ID" value="ADH85895.1"/>
    <property type="molecule type" value="Genomic_DNA"/>
</dbReference>
<sequence>MPASKHRIGLSNDCGMVAALRRFPLRTLLPLCLLLLLSCPLNGFAAADETADEEQQKLESLRRNLAEQEDRLAAARARAEELLAELADLDRQVEQQQTELATLSRHLEEHQQTRAQKQDQLAQLKAAHERAGKKVQRRLTAAYQTGEVAILNILFSAESLPDLLELQDYFHFLREHDQTLINGYRDQIATLQEARQHLAQLEEALLADKAMVKNREEQLQATRREQAEVLRRVQNQQRLHQQAQQEISKAVDLLAIALTATLTDQSKRVPGSEGATAPSPTPTPGTGEDDFANLRGLVRWPVEGKVITGFGQTIRGPLGEVGESRGIIIKTDIGAPVRALAAGTVAHVGEMPGYGKMIIVNHGQRYFSLLAGLAEINSREGAPARPGQIMGTTAAAGGAEGRLYLEIRQGVQTLDPMEWLQDNR</sequence>
<dbReference type="eggNOG" id="COG4942">
    <property type="taxonomic scope" value="Bacteria"/>
</dbReference>
<feature type="coiled-coil region" evidence="2">
    <location>
        <begin position="44"/>
        <end position="134"/>
    </location>
</feature>
<dbReference type="PANTHER" id="PTHR21666">
    <property type="entry name" value="PEPTIDASE-RELATED"/>
    <property type="match status" value="1"/>
</dbReference>
<dbReference type="RefSeq" id="WP_013163424.1">
    <property type="nucleotide sequence ID" value="NC_014216.1"/>
</dbReference>
<dbReference type="Gene3D" id="6.10.250.3150">
    <property type="match status" value="1"/>
</dbReference>
<dbReference type="PANTHER" id="PTHR21666:SF289">
    <property type="entry name" value="L-ALA--D-GLU ENDOPEPTIDASE"/>
    <property type="match status" value="1"/>
</dbReference>
<dbReference type="InterPro" id="IPR050570">
    <property type="entry name" value="Cell_wall_metabolism_enzyme"/>
</dbReference>
<reference evidence="6" key="1">
    <citation type="submission" date="2010-02" db="EMBL/GenBank/DDBJ databases">
        <title>Complete sequence of Desulfurivibrio alkaliphilus AHT2.</title>
        <authorList>
            <consortium name="US DOE Joint Genome Institute"/>
            <person name="Pitluck S."/>
            <person name="Chertkov O."/>
            <person name="Detter J.C."/>
            <person name="Han C."/>
            <person name="Tapia R."/>
            <person name="Larimer F."/>
            <person name="Land M."/>
            <person name="Hauser L."/>
            <person name="Kyrpides N."/>
            <person name="Mikhailova N."/>
            <person name="Sorokin D.Y."/>
            <person name="Muyzer G."/>
            <person name="Woyke T."/>
        </authorList>
    </citation>
    <scope>NUCLEOTIDE SEQUENCE [LARGE SCALE GENOMIC DNA]</scope>
    <source>
        <strain evidence="6">DSM 19089 / UNIQEM U267 / AHT2</strain>
    </source>
</reference>
<dbReference type="HOGENOM" id="CLU_029425_4_0_7"/>
<evidence type="ECO:0000313" key="6">
    <source>
        <dbReference type="Proteomes" id="UP000001508"/>
    </source>
</evidence>
<evidence type="ECO:0000256" key="3">
    <source>
        <dbReference type="SAM" id="MobiDB-lite"/>
    </source>
</evidence>
<keyword evidence="1" id="KW-0732">Signal</keyword>
<accession>D6Z2X0</accession>
<keyword evidence="2" id="KW-0175">Coiled coil</keyword>
<dbReference type="Proteomes" id="UP000001508">
    <property type="component" value="Chromosome"/>
</dbReference>
<feature type="region of interest" description="Disordered" evidence="3">
    <location>
        <begin position="265"/>
        <end position="291"/>
    </location>
</feature>
<dbReference type="STRING" id="589865.DaAHT2_1198"/>
<evidence type="ECO:0000313" key="5">
    <source>
        <dbReference type="EMBL" id="ADH85895.1"/>
    </source>
</evidence>
<dbReference type="InterPro" id="IPR016047">
    <property type="entry name" value="M23ase_b-sheet_dom"/>
</dbReference>
<dbReference type="FunCoup" id="D6Z2X0">
    <property type="interactions" value="77"/>
</dbReference>
<dbReference type="InterPro" id="IPR011055">
    <property type="entry name" value="Dup_hybrid_motif"/>
</dbReference>
<name>D6Z2X0_DESAT</name>
<dbReference type="CDD" id="cd12797">
    <property type="entry name" value="M23_peptidase"/>
    <property type="match status" value="1"/>
</dbReference>
<protein>
    <submittedName>
        <fullName evidence="5">Peptidase M23</fullName>
    </submittedName>
</protein>
<dbReference type="GO" id="GO:0004222">
    <property type="term" value="F:metalloendopeptidase activity"/>
    <property type="evidence" value="ECO:0007669"/>
    <property type="project" value="TreeGrafter"/>
</dbReference>
<gene>
    <name evidence="5" type="ordered locus">DaAHT2_1198</name>
</gene>
<evidence type="ECO:0000256" key="1">
    <source>
        <dbReference type="ARBA" id="ARBA00022729"/>
    </source>
</evidence>
<dbReference type="Gene3D" id="2.70.70.10">
    <property type="entry name" value="Glucose Permease (Domain IIA)"/>
    <property type="match status" value="1"/>
</dbReference>
<feature type="coiled-coil region" evidence="2">
    <location>
        <begin position="181"/>
        <end position="253"/>
    </location>
</feature>
<dbReference type="SUPFAM" id="SSF51261">
    <property type="entry name" value="Duplicated hybrid motif"/>
    <property type="match status" value="1"/>
</dbReference>
<evidence type="ECO:0000259" key="4">
    <source>
        <dbReference type="Pfam" id="PF01551"/>
    </source>
</evidence>